<dbReference type="PATRIC" id="fig|1353534.3.peg.3037"/>
<reference evidence="1 2" key="1">
    <citation type="journal article" date="2012" name="Front. Microbiol.">
        <title>Draft Genome Sequence of the Virulent Strain 01-B526 of the Fish Pathogen Aeromonas salmonicida.</title>
        <authorList>
            <person name="Charette S.J."/>
            <person name="Brochu F."/>
            <person name="Boyle B."/>
            <person name="Filion G."/>
            <person name="Tanaka K.H."/>
            <person name="Derome N."/>
        </authorList>
    </citation>
    <scope>NUCLEOTIDE SEQUENCE [LARGE SCALE GENOMIC DNA]</scope>
    <source>
        <strain evidence="1 2">P11</strain>
    </source>
</reference>
<accession>A0A1A6AN23</accession>
<organism evidence="1 2">
    <name type="scientific">Clostridium ragsdalei P11</name>
    <dbReference type="NCBI Taxonomy" id="1353534"/>
    <lineage>
        <taxon>Bacteria</taxon>
        <taxon>Bacillati</taxon>
        <taxon>Bacillota</taxon>
        <taxon>Clostridia</taxon>
        <taxon>Eubacteriales</taxon>
        <taxon>Clostridiaceae</taxon>
        <taxon>Clostridium</taxon>
    </lineage>
</organism>
<dbReference type="Proteomes" id="UP000093954">
    <property type="component" value="Unassembled WGS sequence"/>
</dbReference>
<protein>
    <submittedName>
        <fullName evidence="1">Uncharacterized protein</fullName>
    </submittedName>
</protein>
<dbReference type="EMBL" id="LROS01000038">
    <property type="protein sequence ID" value="OBR91423.1"/>
    <property type="molecule type" value="Genomic_DNA"/>
</dbReference>
<dbReference type="RefSeq" id="WP_065079119.1">
    <property type="nucleotide sequence ID" value="NZ_LROS01000038.1"/>
</dbReference>
<evidence type="ECO:0000313" key="2">
    <source>
        <dbReference type="Proteomes" id="UP000093954"/>
    </source>
</evidence>
<name>A0A1A6AN23_9CLOT</name>
<evidence type="ECO:0000313" key="1">
    <source>
        <dbReference type="EMBL" id="OBR91423.1"/>
    </source>
</evidence>
<dbReference type="AlphaFoldDB" id="A0A1A6AN23"/>
<keyword evidence="2" id="KW-1185">Reference proteome</keyword>
<gene>
    <name evidence="1" type="ORF">CLRAG_29900</name>
</gene>
<proteinExistence type="predicted"/>
<sequence>MNLIKYYSEDDKSEKLKEGQKSFGNTAFYSLKIALKSYFNTYHCMLENLIYEDNASIKKVKLNYAYYESYMETIVHFQHFFELITKNILEKENPLLALRYIKKPVTLHKLLNKEKISESEYNESYSIEFNDAVETIYELVKSDRLSKTSCKIISENKDTLSALNNFRNRIWHRGKFVLKYHSLDEFICKYVLPIVIEISNLDEYKCFKHEWKYRPQNELGVDILEKLIKEFETGSVDYTKIALFKEMGRVSYDVESKLLKPSIDEKIKMLKKFEEKHDMIFNVHTCPVCGKRSLLNYYCYEEWIDELGDEMGPGGFQIINGYDEVEKYVRCVLCGFEVNKFIKDPCEYGLGDWIFWNTEFQ</sequence>
<comment type="caution">
    <text evidence="1">The sequence shown here is derived from an EMBL/GenBank/DDBJ whole genome shotgun (WGS) entry which is preliminary data.</text>
</comment>